<dbReference type="Proteomes" id="UP001178507">
    <property type="component" value="Unassembled WGS sequence"/>
</dbReference>
<dbReference type="AlphaFoldDB" id="A0AA36HTG0"/>
<feature type="coiled-coil region" evidence="1">
    <location>
        <begin position="236"/>
        <end position="270"/>
    </location>
</feature>
<keyword evidence="5" id="KW-1185">Reference proteome</keyword>
<name>A0AA36HTG0_9DINO</name>
<feature type="signal peptide" evidence="3">
    <location>
        <begin position="1"/>
        <end position="35"/>
    </location>
</feature>
<comment type="caution">
    <text evidence="4">The sequence shown here is derived from an EMBL/GenBank/DDBJ whole genome shotgun (WGS) entry which is preliminary data.</text>
</comment>
<keyword evidence="1" id="KW-0175">Coiled coil</keyword>
<keyword evidence="3" id="KW-0732">Signal</keyword>
<organism evidence="4 5">
    <name type="scientific">Effrenium voratum</name>
    <dbReference type="NCBI Taxonomy" id="2562239"/>
    <lineage>
        <taxon>Eukaryota</taxon>
        <taxon>Sar</taxon>
        <taxon>Alveolata</taxon>
        <taxon>Dinophyceae</taxon>
        <taxon>Suessiales</taxon>
        <taxon>Symbiodiniaceae</taxon>
        <taxon>Effrenium</taxon>
    </lineage>
</organism>
<proteinExistence type="predicted"/>
<evidence type="ECO:0000256" key="2">
    <source>
        <dbReference type="SAM" id="MobiDB-lite"/>
    </source>
</evidence>
<evidence type="ECO:0000313" key="5">
    <source>
        <dbReference type="Proteomes" id="UP001178507"/>
    </source>
</evidence>
<evidence type="ECO:0000313" key="4">
    <source>
        <dbReference type="EMBL" id="CAJ1374362.1"/>
    </source>
</evidence>
<dbReference type="CDD" id="cd04508">
    <property type="entry name" value="Tudor_SF"/>
    <property type="match status" value="1"/>
</dbReference>
<evidence type="ECO:0008006" key="6">
    <source>
        <dbReference type="Google" id="ProtNLM"/>
    </source>
</evidence>
<feature type="coiled-coil region" evidence="1">
    <location>
        <begin position="434"/>
        <end position="465"/>
    </location>
</feature>
<reference evidence="4" key="1">
    <citation type="submission" date="2023-08" db="EMBL/GenBank/DDBJ databases">
        <authorList>
            <person name="Chen Y."/>
            <person name="Shah S."/>
            <person name="Dougan E. K."/>
            <person name="Thang M."/>
            <person name="Chan C."/>
        </authorList>
    </citation>
    <scope>NUCLEOTIDE SEQUENCE</scope>
</reference>
<feature type="compositionally biased region" description="Basic and acidic residues" evidence="2">
    <location>
        <begin position="470"/>
        <end position="482"/>
    </location>
</feature>
<sequence>MPGTQRWGRCCSPAFSISGDLQWILALFSASLLDASEVGPDDAADLRSVEALLATSEAPKEAVETVPAAGDEVWACWPGDGRWFRAKVTRVSGRVEIAWLRRGSEGTGQEDEYLSSTGCDELQFTRLPPASVSAAKERPNPVVQEADRWQEQLSRVEDCGARFRTMRAVCQKLSSRSSEALREDPLQGLADQLTALRKENEARISSLLNVAEERASVGGGINEQLACSTEGFQAEIDSMKQEQQVLQTRLDTLRKERQELAEKLQAMDEQILVVTAACKEAAQRENQVRASAQRVSVELQRELSMEEVEARKVGDRQRLLMEATAASRDIEGLLATRAEAATARRAAQEELRQQPPKAAKACLQSEKDRGRALEELMAGWHSAIWGPKAKELAADPGALSALRALHARAGGQLQQAWKETVQLAAECLGDTSALGDASEDISKAAERYKEMLKEVKGNVERMKVLEAERAKLAKETGGEKPQDAAQSEAAQDPKASPETLPEGKVASVLAETSHVPEPGTPAAEDDAE</sequence>
<accession>A0AA36HTG0</accession>
<protein>
    <recommendedName>
        <fullName evidence="6">Tudor domain-containing protein</fullName>
    </recommendedName>
</protein>
<evidence type="ECO:0000256" key="3">
    <source>
        <dbReference type="SAM" id="SignalP"/>
    </source>
</evidence>
<dbReference type="EMBL" id="CAUJNA010000247">
    <property type="protein sequence ID" value="CAJ1374362.1"/>
    <property type="molecule type" value="Genomic_DNA"/>
</dbReference>
<feature type="chain" id="PRO_5041252312" description="Tudor domain-containing protein" evidence="3">
    <location>
        <begin position="36"/>
        <end position="528"/>
    </location>
</feature>
<feature type="region of interest" description="Disordered" evidence="2">
    <location>
        <begin position="470"/>
        <end position="528"/>
    </location>
</feature>
<gene>
    <name evidence="4" type="ORF">EVOR1521_LOCUS3934</name>
</gene>
<evidence type="ECO:0000256" key="1">
    <source>
        <dbReference type="SAM" id="Coils"/>
    </source>
</evidence>